<evidence type="ECO:0000313" key="1">
    <source>
        <dbReference type="EMBL" id="KAI3771505.1"/>
    </source>
</evidence>
<dbReference type="EMBL" id="CM042047">
    <property type="protein sequence ID" value="KAI3771505.1"/>
    <property type="molecule type" value="Genomic_DNA"/>
</dbReference>
<sequence>MYMGNATTAKVEGRGRVNLKLTSGKELVLTNVLHVPAITKNLISGSTLSNKGFKIVFESDKFVITKGGVYVGKGYLDEGLFKLSVVNNDNVNIVNSNKTAGSSSASVNPWLIFFVLDTKEVQVLSPGIQVSLGMLFILRVL</sequence>
<accession>A0ACB9FL19</accession>
<protein>
    <submittedName>
        <fullName evidence="1">Uncharacterized protein</fullName>
    </submittedName>
</protein>
<evidence type="ECO:0000313" key="2">
    <source>
        <dbReference type="Proteomes" id="UP001055879"/>
    </source>
</evidence>
<keyword evidence="2" id="KW-1185">Reference proteome</keyword>
<reference evidence="2" key="1">
    <citation type="journal article" date="2022" name="Mol. Ecol. Resour.">
        <title>The genomes of chicory, endive, great burdock and yacon provide insights into Asteraceae palaeo-polyploidization history and plant inulin production.</title>
        <authorList>
            <person name="Fan W."/>
            <person name="Wang S."/>
            <person name="Wang H."/>
            <person name="Wang A."/>
            <person name="Jiang F."/>
            <person name="Liu H."/>
            <person name="Zhao H."/>
            <person name="Xu D."/>
            <person name="Zhang Y."/>
        </authorList>
    </citation>
    <scope>NUCLEOTIDE SEQUENCE [LARGE SCALE GENOMIC DNA]</scope>
    <source>
        <strain evidence="2">cv. Niubang</strain>
    </source>
</reference>
<reference evidence="1 2" key="2">
    <citation type="journal article" date="2022" name="Mol. Ecol. Resour.">
        <title>The genomes of chicory, endive, great burdock and yacon provide insights into Asteraceae paleo-polyploidization history and plant inulin production.</title>
        <authorList>
            <person name="Fan W."/>
            <person name="Wang S."/>
            <person name="Wang H."/>
            <person name="Wang A."/>
            <person name="Jiang F."/>
            <person name="Liu H."/>
            <person name="Zhao H."/>
            <person name="Xu D."/>
            <person name="Zhang Y."/>
        </authorList>
    </citation>
    <scope>NUCLEOTIDE SEQUENCE [LARGE SCALE GENOMIC DNA]</scope>
    <source>
        <strain evidence="2">cv. Niubang</strain>
    </source>
</reference>
<dbReference type="Proteomes" id="UP001055879">
    <property type="component" value="Linkage Group LG01"/>
</dbReference>
<gene>
    <name evidence="1" type="ORF">L6452_02670</name>
</gene>
<name>A0ACB9FL19_ARCLA</name>
<proteinExistence type="predicted"/>
<comment type="caution">
    <text evidence="1">The sequence shown here is derived from an EMBL/GenBank/DDBJ whole genome shotgun (WGS) entry which is preliminary data.</text>
</comment>
<organism evidence="1 2">
    <name type="scientific">Arctium lappa</name>
    <name type="common">Greater burdock</name>
    <name type="synonym">Lappa major</name>
    <dbReference type="NCBI Taxonomy" id="4217"/>
    <lineage>
        <taxon>Eukaryota</taxon>
        <taxon>Viridiplantae</taxon>
        <taxon>Streptophyta</taxon>
        <taxon>Embryophyta</taxon>
        <taxon>Tracheophyta</taxon>
        <taxon>Spermatophyta</taxon>
        <taxon>Magnoliopsida</taxon>
        <taxon>eudicotyledons</taxon>
        <taxon>Gunneridae</taxon>
        <taxon>Pentapetalae</taxon>
        <taxon>asterids</taxon>
        <taxon>campanulids</taxon>
        <taxon>Asterales</taxon>
        <taxon>Asteraceae</taxon>
        <taxon>Carduoideae</taxon>
        <taxon>Cardueae</taxon>
        <taxon>Arctiinae</taxon>
        <taxon>Arctium</taxon>
    </lineage>
</organism>